<dbReference type="Proteomes" id="UP001301769">
    <property type="component" value="Unassembled WGS sequence"/>
</dbReference>
<evidence type="ECO:0000313" key="2">
    <source>
        <dbReference type="EMBL" id="KAK4214139.1"/>
    </source>
</evidence>
<organism evidence="2 3">
    <name type="scientific">Rhypophila decipiens</name>
    <dbReference type="NCBI Taxonomy" id="261697"/>
    <lineage>
        <taxon>Eukaryota</taxon>
        <taxon>Fungi</taxon>
        <taxon>Dikarya</taxon>
        <taxon>Ascomycota</taxon>
        <taxon>Pezizomycotina</taxon>
        <taxon>Sordariomycetes</taxon>
        <taxon>Sordariomycetidae</taxon>
        <taxon>Sordariales</taxon>
        <taxon>Naviculisporaceae</taxon>
        <taxon>Rhypophila</taxon>
    </lineage>
</organism>
<proteinExistence type="predicted"/>
<comment type="caution">
    <text evidence="2">The sequence shown here is derived from an EMBL/GenBank/DDBJ whole genome shotgun (WGS) entry which is preliminary data.</text>
</comment>
<reference evidence="2" key="1">
    <citation type="journal article" date="2023" name="Mol. Phylogenet. Evol.">
        <title>Genome-scale phylogeny and comparative genomics of the fungal order Sordariales.</title>
        <authorList>
            <person name="Hensen N."/>
            <person name="Bonometti L."/>
            <person name="Westerberg I."/>
            <person name="Brannstrom I.O."/>
            <person name="Guillou S."/>
            <person name="Cros-Aarteil S."/>
            <person name="Calhoun S."/>
            <person name="Haridas S."/>
            <person name="Kuo A."/>
            <person name="Mondo S."/>
            <person name="Pangilinan J."/>
            <person name="Riley R."/>
            <person name="LaButti K."/>
            <person name="Andreopoulos B."/>
            <person name="Lipzen A."/>
            <person name="Chen C."/>
            <person name="Yan M."/>
            <person name="Daum C."/>
            <person name="Ng V."/>
            <person name="Clum A."/>
            <person name="Steindorff A."/>
            <person name="Ohm R.A."/>
            <person name="Martin F."/>
            <person name="Silar P."/>
            <person name="Natvig D.O."/>
            <person name="Lalanne C."/>
            <person name="Gautier V."/>
            <person name="Ament-Velasquez S.L."/>
            <person name="Kruys A."/>
            <person name="Hutchinson M.I."/>
            <person name="Powell A.J."/>
            <person name="Barry K."/>
            <person name="Miller A.N."/>
            <person name="Grigoriev I.V."/>
            <person name="Debuchy R."/>
            <person name="Gladieux P."/>
            <person name="Hiltunen Thoren M."/>
            <person name="Johannesson H."/>
        </authorList>
    </citation>
    <scope>NUCLEOTIDE SEQUENCE</scope>
    <source>
        <strain evidence="2">PSN293</strain>
    </source>
</reference>
<feature type="signal peptide" evidence="1">
    <location>
        <begin position="1"/>
        <end position="21"/>
    </location>
</feature>
<keyword evidence="3" id="KW-1185">Reference proteome</keyword>
<accession>A0AAN6Y802</accession>
<dbReference type="AlphaFoldDB" id="A0AAN6Y802"/>
<dbReference type="EMBL" id="MU858098">
    <property type="protein sequence ID" value="KAK4214139.1"/>
    <property type="molecule type" value="Genomic_DNA"/>
</dbReference>
<evidence type="ECO:0000313" key="3">
    <source>
        <dbReference type="Proteomes" id="UP001301769"/>
    </source>
</evidence>
<keyword evidence="1" id="KW-0732">Signal</keyword>
<sequence>MTASFRFTWAALTTLLLGVYAQDQPQCSCFGLDYTNGGSYLVDGNSDSNFAFTSVFTGCIDSSIIPILVSPDGIAYECTSIETQPDNTDQASQCAITYAEMRSGAWTIIIQSQDFDFTVQRQFSLTVGASNTLTTETQYEEPEIVTEDCYEDTQTVYQYIPGPTTHIVSTNARWSTLGSVTEYYVTIVTQYPYCHWP</sequence>
<feature type="chain" id="PRO_5043031022" evidence="1">
    <location>
        <begin position="22"/>
        <end position="197"/>
    </location>
</feature>
<name>A0AAN6Y802_9PEZI</name>
<protein>
    <submittedName>
        <fullName evidence="2">Uncharacterized protein</fullName>
    </submittedName>
</protein>
<reference evidence="2" key="2">
    <citation type="submission" date="2023-05" db="EMBL/GenBank/DDBJ databases">
        <authorList>
            <consortium name="Lawrence Berkeley National Laboratory"/>
            <person name="Steindorff A."/>
            <person name="Hensen N."/>
            <person name="Bonometti L."/>
            <person name="Westerberg I."/>
            <person name="Brannstrom I.O."/>
            <person name="Guillou S."/>
            <person name="Cros-Aarteil S."/>
            <person name="Calhoun S."/>
            <person name="Haridas S."/>
            <person name="Kuo A."/>
            <person name="Mondo S."/>
            <person name="Pangilinan J."/>
            <person name="Riley R."/>
            <person name="Labutti K."/>
            <person name="Andreopoulos B."/>
            <person name="Lipzen A."/>
            <person name="Chen C."/>
            <person name="Yanf M."/>
            <person name="Daum C."/>
            <person name="Ng V."/>
            <person name="Clum A."/>
            <person name="Ohm R."/>
            <person name="Martin F."/>
            <person name="Silar P."/>
            <person name="Natvig D."/>
            <person name="Lalanne C."/>
            <person name="Gautier V."/>
            <person name="Ament-Velasquez S.L."/>
            <person name="Kruys A."/>
            <person name="Hutchinson M.I."/>
            <person name="Powell A.J."/>
            <person name="Barry K."/>
            <person name="Miller A.N."/>
            <person name="Grigoriev I.V."/>
            <person name="Debuchy R."/>
            <person name="Gladieux P."/>
            <person name="Thoren M.H."/>
            <person name="Johannesson H."/>
        </authorList>
    </citation>
    <scope>NUCLEOTIDE SEQUENCE</scope>
    <source>
        <strain evidence="2">PSN293</strain>
    </source>
</reference>
<gene>
    <name evidence="2" type="ORF">QBC37DRAFT_284496</name>
</gene>
<evidence type="ECO:0000256" key="1">
    <source>
        <dbReference type="SAM" id="SignalP"/>
    </source>
</evidence>
<feature type="non-terminal residue" evidence="2">
    <location>
        <position position="197"/>
    </location>
</feature>